<dbReference type="Pfam" id="PF01797">
    <property type="entry name" value="Y1_Tnp"/>
    <property type="match status" value="1"/>
</dbReference>
<dbReference type="Proteomes" id="UP000178149">
    <property type="component" value="Unassembled WGS sequence"/>
</dbReference>
<dbReference type="GO" id="GO:0006313">
    <property type="term" value="P:DNA transposition"/>
    <property type="evidence" value="ECO:0007669"/>
    <property type="project" value="InterPro"/>
</dbReference>
<dbReference type="GO" id="GO:0003677">
    <property type="term" value="F:DNA binding"/>
    <property type="evidence" value="ECO:0007669"/>
    <property type="project" value="InterPro"/>
</dbReference>
<organism evidence="2 3">
    <name type="scientific">Candidatus Kuenenbacteria bacterium RBG_16_41_7</name>
    <dbReference type="NCBI Taxonomy" id="1798560"/>
    <lineage>
        <taxon>Bacteria</taxon>
        <taxon>Candidatus Kueneniibacteriota</taxon>
    </lineage>
</organism>
<comment type="caution">
    <text evidence="2">The sequence shown here is derived from an EMBL/GenBank/DDBJ whole genome shotgun (WGS) entry which is preliminary data.</text>
</comment>
<dbReference type="Gene3D" id="3.30.70.1290">
    <property type="entry name" value="Transposase IS200-like"/>
    <property type="match status" value="1"/>
</dbReference>
<evidence type="ECO:0000313" key="2">
    <source>
        <dbReference type="EMBL" id="OGG95789.1"/>
    </source>
</evidence>
<reference evidence="2 3" key="1">
    <citation type="journal article" date="2016" name="Nat. Commun.">
        <title>Thousands of microbial genomes shed light on interconnected biogeochemical processes in an aquifer system.</title>
        <authorList>
            <person name="Anantharaman K."/>
            <person name="Brown C.T."/>
            <person name="Hug L.A."/>
            <person name="Sharon I."/>
            <person name="Castelle C.J."/>
            <person name="Probst A.J."/>
            <person name="Thomas B.C."/>
            <person name="Singh A."/>
            <person name="Wilkins M.J."/>
            <person name="Karaoz U."/>
            <person name="Brodie E.L."/>
            <person name="Williams K.H."/>
            <person name="Hubbard S.S."/>
            <person name="Banfield J.F."/>
        </authorList>
    </citation>
    <scope>NUCLEOTIDE SEQUENCE [LARGE SCALE GENOMIC DNA]</scope>
</reference>
<dbReference type="InterPro" id="IPR002686">
    <property type="entry name" value="Transposase_17"/>
</dbReference>
<dbReference type="PANTHER" id="PTHR34322:SF2">
    <property type="entry name" value="TRANSPOSASE IS200-LIKE DOMAIN-CONTAINING PROTEIN"/>
    <property type="match status" value="1"/>
</dbReference>
<evidence type="ECO:0000259" key="1">
    <source>
        <dbReference type="SMART" id="SM01321"/>
    </source>
</evidence>
<dbReference type="EMBL" id="MFMV01000028">
    <property type="protein sequence ID" value="OGG95789.1"/>
    <property type="molecule type" value="Genomic_DNA"/>
</dbReference>
<feature type="domain" description="Transposase IS200-like" evidence="1">
    <location>
        <begin position="10"/>
        <end position="125"/>
    </location>
</feature>
<sequence>MGTARYKHYYPGGYYHIYNRGVNKQDIFLDEQDYFQYLKRLRQYKEEHQVSLCCYCLMTNHLHLIARQNFEEPIYKFIQSLHTSYGMYFNKKYGRVGPLWQDRFKQKNIEDDGLLLYISFYVHLNPLLDGMVNNLADYKWSSYPDYAGLRQGTLCEKDIVLQGLSLDEYVQAMNGCKNDIQDRKEVRKLIKDSP</sequence>
<dbReference type="SUPFAM" id="SSF143422">
    <property type="entry name" value="Transposase IS200-like"/>
    <property type="match status" value="1"/>
</dbReference>
<evidence type="ECO:0000313" key="3">
    <source>
        <dbReference type="Proteomes" id="UP000178149"/>
    </source>
</evidence>
<gene>
    <name evidence="2" type="ORF">A2V95_03605</name>
</gene>
<dbReference type="PANTHER" id="PTHR34322">
    <property type="entry name" value="TRANSPOSASE, Y1_TNP DOMAIN-CONTAINING"/>
    <property type="match status" value="1"/>
</dbReference>
<name>A0A1F6GCI1_9BACT</name>
<accession>A0A1F6GCI1</accession>
<proteinExistence type="predicted"/>
<protein>
    <recommendedName>
        <fullName evidence="1">Transposase IS200-like domain-containing protein</fullName>
    </recommendedName>
</protein>
<dbReference type="SMART" id="SM01321">
    <property type="entry name" value="Y1_Tnp"/>
    <property type="match status" value="1"/>
</dbReference>
<dbReference type="AlphaFoldDB" id="A0A1F6GCI1"/>
<dbReference type="InterPro" id="IPR036515">
    <property type="entry name" value="Transposase_17_sf"/>
</dbReference>
<dbReference type="GO" id="GO:0004803">
    <property type="term" value="F:transposase activity"/>
    <property type="evidence" value="ECO:0007669"/>
    <property type="project" value="InterPro"/>
</dbReference>